<evidence type="ECO:0000313" key="2">
    <source>
        <dbReference type="EMBL" id="CUX77088.1"/>
    </source>
</evidence>
<dbReference type="AlphaFoldDB" id="A0A170SBU1"/>
<name>A0A170SBU1_9EURY</name>
<feature type="transmembrane region" description="Helical" evidence="1">
    <location>
        <begin position="20"/>
        <end position="42"/>
    </location>
</feature>
<reference evidence="3" key="1">
    <citation type="submission" date="2016-01" db="EMBL/GenBank/DDBJ databases">
        <authorList>
            <person name="Vorgias C.E."/>
        </authorList>
    </citation>
    <scope>NUCLEOTIDE SEQUENCE [LARGE SCALE GENOMIC DNA]</scope>
</reference>
<protein>
    <submittedName>
        <fullName evidence="2">Uncharacterized protein</fullName>
    </submittedName>
</protein>
<keyword evidence="1" id="KW-0472">Membrane</keyword>
<evidence type="ECO:0000313" key="3">
    <source>
        <dbReference type="Proteomes" id="UP000093069"/>
    </source>
</evidence>
<organism evidence="2 3">
    <name type="scientific">Thermococcus chitonophagus</name>
    <dbReference type="NCBI Taxonomy" id="54262"/>
    <lineage>
        <taxon>Archaea</taxon>
        <taxon>Methanobacteriati</taxon>
        <taxon>Methanobacteriota</taxon>
        <taxon>Thermococci</taxon>
        <taxon>Thermococcales</taxon>
        <taxon>Thermococcaceae</taxon>
        <taxon>Thermococcus</taxon>
    </lineage>
</organism>
<dbReference type="GeneID" id="43458180"/>
<sequence>MAVLIFPYLTKLKGCTPEDITEVALMVLLPVLTFHFLDGVVLRINK</sequence>
<accession>A0A170SBU1</accession>
<dbReference type="OrthoDB" id="103511at2157"/>
<keyword evidence="1" id="KW-1133">Transmembrane helix</keyword>
<dbReference type="Proteomes" id="UP000093069">
    <property type="component" value="Chromosome I"/>
</dbReference>
<dbReference type="EMBL" id="LN999010">
    <property type="protein sequence ID" value="CUX77088.1"/>
    <property type="molecule type" value="Genomic_DNA"/>
</dbReference>
<gene>
    <name evidence="2" type="ORF">CHITON_0309</name>
</gene>
<keyword evidence="1" id="KW-0812">Transmembrane</keyword>
<dbReference type="RefSeq" id="WP_157092393.1">
    <property type="nucleotide sequence ID" value="NZ_CP015193.1"/>
</dbReference>
<evidence type="ECO:0000256" key="1">
    <source>
        <dbReference type="SAM" id="Phobius"/>
    </source>
</evidence>
<proteinExistence type="predicted"/>
<dbReference type="KEGG" id="tch:CHITON_0309"/>